<dbReference type="GO" id="GO:0005886">
    <property type="term" value="C:plasma membrane"/>
    <property type="evidence" value="ECO:0007669"/>
    <property type="project" value="TreeGrafter"/>
</dbReference>
<dbReference type="InterPro" id="IPR017452">
    <property type="entry name" value="GPCR_Rhodpsn_7TM"/>
</dbReference>
<dbReference type="PANTHER" id="PTHR23112">
    <property type="entry name" value="G PROTEIN-COUPLED RECEPTOR 157-RELATED"/>
    <property type="match status" value="1"/>
</dbReference>
<dbReference type="OrthoDB" id="2122879at2759"/>
<dbReference type="Pfam" id="PF05462">
    <property type="entry name" value="Dicty_CAR"/>
    <property type="match status" value="1"/>
</dbReference>
<feature type="transmembrane region" description="Helical" evidence="6">
    <location>
        <begin position="261"/>
        <end position="282"/>
    </location>
</feature>
<evidence type="ECO:0000256" key="1">
    <source>
        <dbReference type="ARBA" id="ARBA00004141"/>
    </source>
</evidence>
<feature type="transmembrane region" description="Helical" evidence="6">
    <location>
        <begin position="167"/>
        <end position="186"/>
    </location>
</feature>
<feature type="domain" description="G-protein coupled receptors family 2 profile 2" evidence="7">
    <location>
        <begin position="57"/>
        <end position="315"/>
    </location>
</feature>
<feature type="transmembrane region" description="Helical" evidence="6">
    <location>
        <begin position="94"/>
        <end position="115"/>
    </location>
</feature>
<dbReference type="Gene3D" id="1.20.1070.10">
    <property type="entry name" value="Rhodopsin 7-helix transmembrane proteins"/>
    <property type="match status" value="1"/>
</dbReference>
<dbReference type="InterPro" id="IPR022343">
    <property type="entry name" value="GCR1-cAMP_receptor"/>
</dbReference>
<evidence type="ECO:0000259" key="8">
    <source>
        <dbReference type="PROSITE" id="PS50262"/>
    </source>
</evidence>
<keyword evidence="10" id="KW-1185">Reference proteome</keyword>
<keyword evidence="2 6" id="KW-0812">Transmembrane</keyword>
<evidence type="ECO:0008006" key="11">
    <source>
        <dbReference type="Google" id="ProtNLM"/>
    </source>
</evidence>
<feature type="transmembrane region" description="Helical" evidence="6">
    <location>
        <begin position="63"/>
        <end position="82"/>
    </location>
</feature>
<dbReference type="InterPro" id="IPR017981">
    <property type="entry name" value="GPCR_2-like_7TM"/>
</dbReference>
<dbReference type="PROSITE" id="PS50262">
    <property type="entry name" value="G_PROTEIN_RECEP_F1_2"/>
    <property type="match status" value="1"/>
</dbReference>
<keyword evidence="4 6" id="KW-0472">Membrane</keyword>
<evidence type="ECO:0000256" key="4">
    <source>
        <dbReference type="ARBA" id="ARBA00023136"/>
    </source>
</evidence>
<feature type="domain" description="G-protein coupled receptors family 1 profile" evidence="8">
    <location>
        <begin position="71"/>
        <end position="311"/>
    </location>
</feature>
<feature type="region of interest" description="Disordered" evidence="5">
    <location>
        <begin position="327"/>
        <end position="348"/>
    </location>
</feature>
<feature type="transmembrane region" description="Helical" evidence="6">
    <location>
        <begin position="213"/>
        <end position="234"/>
    </location>
</feature>
<evidence type="ECO:0000256" key="2">
    <source>
        <dbReference type="ARBA" id="ARBA00022692"/>
    </source>
</evidence>
<evidence type="ECO:0000259" key="7">
    <source>
        <dbReference type="PROSITE" id="PS50261"/>
    </source>
</evidence>
<feature type="transmembrane region" description="Helical" evidence="6">
    <location>
        <begin position="135"/>
        <end position="155"/>
    </location>
</feature>
<dbReference type="GO" id="GO:0004930">
    <property type="term" value="F:G protein-coupled receptor activity"/>
    <property type="evidence" value="ECO:0007669"/>
    <property type="project" value="TreeGrafter"/>
</dbReference>
<feature type="non-terminal residue" evidence="9">
    <location>
        <position position="1"/>
    </location>
</feature>
<comment type="caution">
    <text evidence="9">The sequence shown here is derived from an EMBL/GenBank/DDBJ whole genome shotgun (WGS) entry which is preliminary data.</text>
</comment>
<dbReference type="PROSITE" id="PS50261">
    <property type="entry name" value="G_PROTEIN_RECEP_F2_4"/>
    <property type="match status" value="1"/>
</dbReference>
<sequence>LTSPKHTPILSNPSLYIAPTKIRSVSSLSYFRQSSPKGSIPYMSSTITYTPVQLDVLQYMTKVTATLSIVGSLTSIFAFLFWKRFQTATARLVFFMAISDLMSVISRFIGRWGIMAGSESFLCQFQAGAMQWGDISSILWTAMISLNLVFILFMELSLEDVLKFEKYYVAVCYSVGVVMAIVPLFIDGGNGQNLYGDATIWCWITGSHPYHQLAFLFLPLWTIFVFNAVIYLWVGRLIWQKARSITGSSLSHYKYVYGKNVSLYLLAFLIVWTPGTLNRIYFMVNGKSFYPFTLLQSLFSPLRGFINFAAYFYLSLFMQVKEEERRSRSNGNGFPKQSIPRSDDTIDTTLTPNYTNEESFKRITLSGDSLY</sequence>
<dbReference type="EMBL" id="MCFE01000491">
    <property type="protein sequence ID" value="ORX88898.1"/>
    <property type="molecule type" value="Genomic_DNA"/>
</dbReference>
<evidence type="ECO:0000313" key="9">
    <source>
        <dbReference type="EMBL" id="ORX88898.1"/>
    </source>
</evidence>
<evidence type="ECO:0000256" key="3">
    <source>
        <dbReference type="ARBA" id="ARBA00022989"/>
    </source>
</evidence>
<dbReference type="SUPFAM" id="SSF81321">
    <property type="entry name" value="Family A G protein-coupled receptor-like"/>
    <property type="match status" value="1"/>
</dbReference>
<dbReference type="STRING" id="1314790.A0A1Y1XT38"/>
<dbReference type="PANTHER" id="PTHR23112:SF0">
    <property type="entry name" value="TRANSMEMBRANE PROTEIN 116"/>
    <property type="match status" value="1"/>
</dbReference>
<comment type="subcellular location">
    <subcellularLocation>
        <location evidence="1">Membrane</location>
        <topology evidence="1">Multi-pass membrane protein</topology>
    </subcellularLocation>
</comment>
<evidence type="ECO:0000256" key="5">
    <source>
        <dbReference type="SAM" id="MobiDB-lite"/>
    </source>
</evidence>
<dbReference type="Proteomes" id="UP000193498">
    <property type="component" value="Unassembled WGS sequence"/>
</dbReference>
<dbReference type="GO" id="GO:0007166">
    <property type="term" value="P:cell surface receptor signaling pathway"/>
    <property type="evidence" value="ECO:0007669"/>
    <property type="project" value="InterPro"/>
</dbReference>
<feature type="transmembrane region" description="Helical" evidence="6">
    <location>
        <begin position="302"/>
        <end position="320"/>
    </location>
</feature>
<keyword evidence="3 6" id="KW-1133">Transmembrane helix</keyword>
<gene>
    <name evidence="9" type="ORF">K493DRAFT_384177</name>
</gene>
<dbReference type="AlphaFoldDB" id="A0A1Y1XT38"/>
<name>A0A1Y1XT38_9FUNG</name>
<accession>A0A1Y1XT38</accession>
<evidence type="ECO:0000313" key="10">
    <source>
        <dbReference type="Proteomes" id="UP000193498"/>
    </source>
</evidence>
<protein>
    <recommendedName>
        <fullName evidence="11">G-protein coupled receptors family 2 profile 2 domain-containing protein</fullName>
    </recommendedName>
</protein>
<reference evidence="9 10" key="1">
    <citation type="submission" date="2016-07" db="EMBL/GenBank/DDBJ databases">
        <title>Pervasive Adenine N6-methylation of Active Genes in Fungi.</title>
        <authorList>
            <consortium name="DOE Joint Genome Institute"/>
            <person name="Mondo S.J."/>
            <person name="Dannebaum R.O."/>
            <person name="Kuo R.C."/>
            <person name="Labutti K."/>
            <person name="Haridas S."/>
            <person name="Kuo A."/>
            <person name="Salamov A."/>
            <person name="Ahrendt S.R."/>
            <person name="Lipzen A."/>
            <person name="Sullivan W."/>
            <person name="Andreopoulos W.B."/>
            <person name="Clum A."/>
            <person name="Lindquist E."/>
            <person name="Daum C."/>
            <person name="Ramamoorthy G.K."/>
            <person name="Gryganskyi A."/>
            <person name="Culley D."/>
            <person name="Magnuson J.K."/>
            <person name="James T.Y."/>
            <person name="O'Malley M.A."/>
            <person name="Stajich J.E."/>
            <person name="Spatafora J.W."/>
            <person name="Visel A."/>
            <person name="Grigoriev I.V."/>
        </authorList>
    </citation>
    <scope>NUCLEOTIDE SEQUENCE [LARGE SCALE GENOMIC DNA]</scope>
    <source>
        <strain evidence="9 10">CBS 931.73</strain>
    </source>
</reference>
<organism evidence="9 10">
    <name type="scientific">Basidiobolus meristosporus CBS 931.73</name>
    <dbReference type="NCBI Taxonomy" id="1314790"/>
    <lineage>
        <taxon>Eukaryota</taxon>
        <taxon>Fungi</taxon>
        <taxon>Fungi incertae sedis</taxon>
        <taxon>Zoopagomycota</taxon>
        <taxon>Entomophthoromycotina</taxon>
        <taxon>Basidiobolomycetes</taxon>
        <taxon>Basidiobolales</taxon>
        <taxon>Basidiobolaceae</taxon>
        <taxon>Basidiobolus</taxon>
    </lineage>
</organism>
<dbReference type="PRINTS" id="PR02001">
    <property type="entry name" value="GCR1CAMPR"/>
</dbReference>
<proteinExistence type="predicted"/>
<dbReference type="GO" id="GO:0007189">
    <property type="term" value="P:adenylate cyclase-activating G protein-coupled receptor signaling pathway"/>
    <property type="evidence" value="ECO:0007669"/>
    <property type="project" value="TreeGrafter"/>
</dbReference>
<dbReference type="InParanoid" id="A0A1Y1XT38"/>
<evidence type="ECO:0000256" key="6">
    <source>
        <dbReference type="SAM" id="Phobius"/>
    </source>
</evidence>